<dbReference type="InterPro" id="IPR038559">
    <property type="entry name" value="XkdN-like_sf"/>
</dbReference>
<dbReference type="OrthoDB" id="17512at10239"/>
<gene>
    <name evidence="1" type="ORF">OSIRIS_23</name>
</gene>
<keyword evidence="2" id="KW-1185">Reference proteome</keyword>
<sequence>MSFQDFFMEEFEDAEVVERMVRIGGKERKMQFKPLSAAQGDEIRKNCRKVTRHKGKKEVDINEDTYMAKMIVETTVNPDFKNKELQDNWKVIGADQLLSAMKTKMIDGEYADLIAVVSEINGFNKDINELKEEVKN</sequence>
<dbReference type="KEGG" id="vg:26641362"/>
<evidence type="ECO:0000313" key="2">
    <source>
        <dbReference type="Proteomes" id="UP000202966"/>
    </source>
</evidence>
<dbReference type="Pfam" id="PF08890">
    <property type="entry name" value="Phage_TAC_5"/>
    <property type="match status" value="1"/>
</dbReference>
<evidence type="ECO:0000313" key="1">
    <source>
        <dbReference type="EMBL" id="ALA07363.1"/>
    </source>
</evidence>
<dbReference type="GeneID" id="26641362"/>
<protein>
    <recommendedName>
        <fullName evidence="3">Phage XkdN-like protein</fullName>
    </recommendedName>
</protein>
<reference evidence="1 2" key="1">
    <citation type="journal article" date="2015" name="Genome Announc.">
        <title>Genome Sequences of Five Additional Brevibacillus laterosporus Bacteriophages.</title>
        <authorList>
            <person name="Merrill B.D."/>
            <person name="Berg J.A."/>
            <person name="Graves K.A."/>
            <person name="Ward A.T."/>
            <person name="Hilton J.A."/>
            <person name="Wake B.N."/>
            <person name="Grose J.H."/>
            <person name="Breakwell D.P."/>
            <person name="Burnett S.H."/>
        </authorList>
    </citation>
    <scope>NUCLEOTIDE SEQUENCE [LARGE SCALE GENOMIC DNA]</scope>
</reference>
<proteinExistence type="predicted"/>
<organism evidence="1 2">
    <name type="scientific">Brevibacillus phage Osiris</name>
    <dbReference type="NCBI Taxonomy" id="1691955"/>
    <lineage>
        <taxon>Viruses</taxon>
        <taxon>Duplodnaviria</taxon>
        <taxon>Heunggongvirae</taxon>
        <taxon>Uroviricota</taxon>
        <taxon>Caudoviricetes</taxon>
        <taxon>Jimmervirus</taxon>
        <taxon>Jimmervirus osiris</taxon>
    </lineage>
</organism>
<dbReference type="Gene3D" id="3.30.2220.30">
    <property type="match status" value="1"/>
</dbReference>
<evidence type="ECO:0008006" key="3">
    <source>
        <dbReference type="Google" id="ProtNLM"/>
    </source>
</evidence>
<dbReference type="RefSeq" id="YP_009215037.1">
    <property type="nucleotide sequence ID" value="NC_028969.1"/>
</dbReference>
<dbReference type="Proteomes" id="UP000202966">
    <property type="component" value="Segment"/>
</dbReference>
<dbReference type="EMBL" id="KT151956">
    <property type="protein sequence ID" value="ALA07363.1"/>
    <property type="molecule type" value="Genomic_DNA"/>
</dbReference>
<accession>A0A0K2CNS3</accession>
<name>A0A0K2CNS3_9CAUD</name>
<dbReference type="InterPro" id="IPR014986">
    <property type="entry name" value="XkdN-like"/>
</dbReference>